<accession>A0A366E9M4</accession>
<reference evidence="3 4" key="1">
    <citation type="submission" date="2018-06" db="EMBL/GenBank/DDBJ databases">
        <title>Genomic Encyclopedia of Type Strains, Phase IV (KMG-IV): sequencing the most valuable type-strain genomes for metagenomic binning, comparative biology and taxonomic classification.</title>
        <authorList>
            <person name="Goeker M."/>
        </authorList>
    </citation>
    <scope>NUCLEOTIDE SEQUENCE [LARGE SCALE GENOMIC DNA]</scope>
    <source>
        <strain evidence="3 4">DSM 15140</strain>
    </source>
</reference>
<keyword evidence="1" id="KW-0812">Transmembrane</keyword>
<name>A0A366E9M4_9BACI</name>
<evidence type="ECO:0000313" key="3">
    <source>
        <dbReference type="EMBL" id="RBO98164.1"/>
    </source>
</evidence>
<dbReference type="STRING" id="200904.GCA_900168775_01284"/>
<evidence type="ECO:0000259" key="2">
    <source>
        <dbReference type="PROSITE" id="PS50887"/>
    </source>
</evidence>
<feature type="transmembrane region" description="Helical" evidence="1">
    <location>
        <begin position="110"/>
        <end position="128"/>
    </location>
</feature>
<gene>
    <name evidence="3" type="ORF">DES48_10512</name>
</gene>
<organism evidence="3 4">
    <name type="scientific">Paraliobacillus ryukyuensis</name>
    <dbReference type="NCBI Taxonomy" id="200904"/>
    <lineage>
        <taxon>Bacteria</taxon>
        <taxon>Bacillati</taxon>
        <taxon>Bacillota</taxon>
        <taxon>Bacilli</taxon>
        <taxon>Bacillales</taxon>
        <taxon>Bacillaceae</taxon>
        <taxon>Paraliobacillus</taxon>
    </lineage>
</organism>
<dbReference type="InterPro" id="IPR050469">
    <property type="entry name" value="Diguanylate_Cyclase"/>
</dbReference>
<dbReference type="Pfam" id="PF00990">
    <property type="entry name" value="GGDEF"/>
    <property type="match status" value="1"/>
</dbReference>
<keyword evidence="1" id="KW-0472">Membrane</keyword>
<feature type="transmembrane region" description="Helical" evidence="1">
    <location>
        <begin position="7"/>
        <end position="25"/>
    </location>
</feature>
<dbReference type="RefSeq" id="WP_113868544.1">
    <property type="nucleotide sequence ID" value="NZ_BAABQN010000005.1"/>
</dbReference>
<dbReference type="Proteomes" id="UP000252254">
    <property type="component" value="Unassembled WGS sequence"/>
</dbReference>
<dbReference type="EMBL" id="QNRI01000005">
    <property type="protein sequence ID" value="RBO98164.1"/>
    <property type="molecule type" value="Genomic_DNA"/>
</dbReference>
<dbReference type="PANTHER" id="PTHR45138:SF9">
    <property type="entry name" value="DIGUANYLATE CYCLASE DGCM-RELATED"/>
    <property type="match status" value="1"/>
</dbReference>
<keyword evidence="4" id="KW-1185">Reference proteome</keyword>
<keyword evidence="1" id="KW-1133">Transmembrane helix</keyword>
<dbReference type="InterPro" id="IPR000160">
    <property type="entry name" value="GGDEF_dom"/>
</dbReference>
<feature type="transmembrane region" description="Helical" evidence="1">
    <location>
        <begin position="199"/>
        <end position="222"/>
    </location>
</feature>
<dbReference type="PROSITE" id="PS50887">
    <property type="entry name" value="GGDEF"/>
    <property type="match status" value="1"/>
</dbReference>
<feature type="transmembrane region" description="Helical" evidence="1">
    <location>
        <begin position="31"/>
        <end position="51"/>
    </location>
</feature>
<comment type="caution">
    <text evidence="3">The sequence shown here is derived from an EMBL/GenBank/DDBJ whole genome shotgun (WGS) entry which is preliminary data.</text>
</comment>
<dbReference type="PANTHER" id="PTHR45138">
    <property type="entry name" value="REGULATORY COMPONENTS OF SENSORY TRANSDUCTION SYSTEM"/>
    <property type="match status" value="1"/>
</dbReference>
<feature type="transmembrane region" description="Helical" evidence="1">
    <location>
        <begin position="72"/>
        <end position="95"/>
    </location>
</feature>
<dbReference type="AlphaFoldDB" id="A0A366E9M4"/>
<sequence length="411" mass="47840">MIKFQERIIDFSLLILAIFFAIYARDIDVDYITYIKAFVIYWFFSTLYYHFSLTTRKGNIKIDYGISYSTSFAIFTGPLGAFLFEFVLRFTIYFYKKITNKADSEEFLDTLYNIGSFTVCGVLAYSLYHWLISFFMNFPFGYWILLLIIVAVVFITSSMFLLLISIIDGQVHSWKDVPKYLVSGRSSLDIWKITISNGLLLIFLQMKFWDLVIVLFIMNYILSRSIYSKSQSIQHKNERDYFEQLAYTDFLTAIPNRAAMGKMMELLATKTEPIAIIVTDIDYFKKINDSYNHAVGDRVIQSFASILQTKLGDSENVFRSGGEEFTIILQGLDYRTCVDKIEQVKHYVTDNHVTSYYQDDIVHIHFTASFGLYYFIPAQLSIEKGYIEADTLLIEAKNKGRNSLCYDRHQA</sequence>
<dbReference type="SMART" id="SM00267">
    <property type="entry name" value="GGDEF"/>
    <property type="match status" value="1"/>
</dbReference>
<dbReference type="NCBIfam" id="TIGR00254">
    <property type="entry name" value="GGDEF"/>
    <property type="match status" value="1"/>
</dbReference>
<proteinExistence type="predicted"/>
<dbReference type="CDD" id="cd01949">
    <property type="entry name" value="GGDEF"/>
    <property type="match status" value="1"/>
</dbReference>
<dbReference type="GO" id="GO:0052621">
    <property type="term" value="F:diguanylate cyclase activity"/>
    <property type="evidence" value="ECO:0007669"/>
    <property type="project" value="TreeGrafter"/>
</dbReference>
<dbReference type="SUPFAM" id="SSF55073">
    <property type="entry name" value="Nucleotide cyclase"/>
    <property type="match status" value="1"/>
</dbReference>
<feature type="transmembrane region" description="Helical" evidence="1">
    <location>
        <begin position="140"/>
        <end position="167"/>
    </location>
</feature>
<protein>
    <submittedName>
        <fullName evidence="3">Diguanylate cyclase (GGDEF)-like protein</fullName>
    </submittedName>
</protein>
<dbReference type="InterPro" id="IPR029787">
    <property type="entry name" value="Nucleotide_cyclase"/>
</dbReference>
<dbReference type="InterPro" id="IPR043128">
    <property type="entry name" value="Rev_trsase/Diguanyl_cyclase"/>
</dbReference>
<dbReference type="Gene3D" id="3.30.70.270">
    <property type="match status" value="1"/>
</dbReference>
<evidence type="ECO:0000313" key="4">
    <source>
        <dbReference type="Proteomes" id="UP000252254"/>
    </source>
</evidence>
<feature type="domain" description="GGDEF" evidence="2">
    <location>
        <begin position="272"/>
        <end position="409"/>
    </location>
</feature>
<evidence type="ECO:0000256" key="1">
    <source>
        <dbReference type="SAM" id="Phobius"/>
    </source>
</evidence>
<dbReference type="OrthoDB" id="9759607at2"/>